<dbReference type="Proteomes" id="UP000184164">
    <property type="component" value="Unassembled WGS sequence"/>
</dbReference>
<evidence type="ECO:0000313" key="3">
    <source>
        <dbReference type="Proteomes" id="UP000184164"/>
    </source>
</evidence>
<dbReference type="InterPro" id="IPR000257">
    <property type="entry name" value="Uroporphyrinogen_deCOase"/>
</dbReference>
<proteinExistence type="predicted"/>
<name>A0A1M5G1Y1_9BACT</name>
<dbReference type="RefSeq" id="WP_073003508.1">
    <property type="nucleotide sequence ID" value="NZ_FQUM01000016.1"/>
</dbReference>
<dbReference type="AlphaFoldDB" id="A0A1M5G1Y1"/>
<dbReference type="PANTHER" id="PTHR47099">
    <property type="entry name" value="METHYLCOBAMIDE:COM METHYLTRANSFERASE MTBA"/>
    <property type="match status" value="1"/>
</dbReference>
<dbReference type="PANTHER" id="PTHR47099:SF1">
    <property type="entry name" value="METHYLCOBAMIDE:COM METHYLTRANSFERASE MTBA"/>
    <property type="match status" value="1"/>
</dbReference>
<reference evidence="2 3" key="1">
    <citation type="submission" date="2016-11" db="EMBL/GenBank/DDBJ databases">
        <authorList>
            <person name="Jaros S."/>
            <person name="Januszkiewicz K."/>
            <person name="Wedrychowicz H."/>
        </authorList>
    </citation>
    <scope>NUCLEOTIDE SEQUENCE [LARGE SCALE GENOMIC DNA]</scope>
    <source>
        <strain evidence="2 3">DSM 26910</strain>
    </source>
</reference>
<protein>
    <submittedName>
        <fullName evidence="2">Uroporphyrinogen decarboxylase</fullName>
    </submittedName>
</protein>
<dbReference type="Gene3D" id="3.20.20.210">
    <property type="match status" value="1"/>
</dbReference>
<feature type="domain" description="Uroporphyrinogen decarboxylase (URO-D)" evidence="1">
    <location>
        <begin position="117"/>
        <end position="360"/>
    </location>
</feature>
<dbReference type="Pfam" id="PF01208">
    <property type="entry name" value="URO-D"/>
    <property type="match status" value="1"/>
</dbReference>
<sequence>MKPRERVLKAFKKLPGLPDRIPVQFDLCRQLADYFGEKLNIPVNYTDNLYEDVTYRISANELRVAMGSDVVVTGASVSNDYKIEKDENGHWLNEYGMKMRKGAIYVEVVDYPLANAQTKSDIDNFKFPDPLAPGRYDDAERLIEKYHDDYLVFGDIEVTVFSLAHQLAGMEKLLIDMMMETEYVVPLFEACGEFQTQIGLQLIERGVDAIWFGDDFGTQSSLIIPPEIFRSQLKPIYKKMIDRFKAANPNVIPILHCDGAVADLLDDIREIGFEVFNPVQPGVPGHLPKDMKENFGDKFAFWGAIDQQDLLPNGTDDQLEKDIVEKMNILGKNGGYMIAPAHILQNDVSPERVQKFIELCLKHGKIYE</sequence>
<evidence type="ECO:0000313" key="2">
    <source>
        <dbReference type="EMBL" id="SHF97775.1"/>
    </source>
</evidence>
<dbReference type="InterPro" id="IPR052024">
    <property type="entry name" value="Methanogen_methyltrans"/>
</dbReference>
<organism evidence="2 3">
    <name type="scientific">Mariniphaga anaerophila</name>
    <dbReference type="NCBI Taxonomy" id="1484053"/>
    <lineage>
        <taxon>Bacteria</taxon>
        <taxon>Pseudomonadati</taxon>
        <taxon>Bacteroidota</taxon>
        <taxon>Bacteroidia</taxon>
        <taxon>Marinilabiliales</taxon>
        <taxon>Prolixibacteraceae</taxon>
        <taxon>Mariniphaga</taxon>
    </lineage>
</organism>
<dbReference type="SUPFAM" id="SSF51726">
    <property type="entry name" value="UROD/MetE-like"/>
    <property type="match status" value="1"/>
</dbReference>
<gene>
    <name evidence="2" type="ORF">SAMN05444274_11622</name>
</gene>
<accession>A0A1M5G1Y1</accession>
<dbReference type="GO" id="GO:0004853">
    <property type="term" value="F:uroporphyrinogen decarboxylase activity"/>
    <property type="evidence" value="ECO:0007669"/>
    <property type="project" value="InterPro"/>
</dbReference>
<keyword evidence="3" id="KW-1185">Reference proteome</keyword>
<dbReference type="InterPro" id="IPR038071">
    <property type="entry name" value="UROD/MetE-like_sf"/>
</dbReference>
<dbReference type="EMBL" id="FQUM01000016">
    <property type="protein sequence ID" value="SHF97775.1"/>
    <property type="molecule type" value="Genomic_DNA"/>
</dbReference>
<dbReference type="STRING" id="1484053.SAMN05444274_11622"/>
<dbReference type="GO" id="GO:0006779">
    <property type="term" value="P:porphyrin-containing compound biosynthetic process"/>
    <property type="evidence" value="ECO:0007669"/>
    <property type="project" value="InterPro"/>
</dbReference>
<evidence type="ECO:0000259" key="1">
    <source>
        <dbReference type="Pfam" id="PF01208"/>
    </source>
</evidence>